<keyword evidence="3" id="KW-1185">Reference proteome</keyword>
<dbReference type="EMBL" id="LHXV01000035">
    <property type="protein sequence ID" value="KXB00958.1"/>
    <property type="molecule type" value="Genomic_DNA"/>
</dbReference>
<feature type="transmembrane region" description="Helical" evidence="1">
    <location>
        <begin position="53"/>
        <end position="73"/>
    </location>
</feature>
<evidence type="ECO:0000313" key="3">
    <source>
        <dbReference type="Proteomes" id="UP000070344"/>
    </source>
</evidence>
<comment type="caution">
    <text evidence="2">The sequence shown here is derived from an EMBL/GenBank/DDBJ whole genome shotgun (WGS) entry which is preliminary data.</text>
</comment>
<organism evidence="2 3">
    <name type="scientific">candidate division MSBL1 archaeon SCGC-AAA259O05</name>
    <dbReference type="NCBI Taxonomy" id="1698271"/>
    <lineage>
        <taxon>Archaea</taxon>
        <taxon>Methanobacteriati</taxon>
        <taxon>Methanobacteriota</taxon>
        <taxon>candidate division MSBL1</taxon>
    </lineage>
</organism>
<keyword evidence="1" id="KW-0472">Membrane</keyword>
<keyword evidence="1" id="KW-1133">Transmembrane helix</keyword>
<sequence>MSHLREINRLWREDSRGLTLLLFSTVAWMILFPLLQMNSLFPWGNLIHLLSKGFSVAWVTLAFQIFLLLTMGYSARRVAQKWREIER</sequence>
<evidence type="ECO:0000313" key="2">
    <source>
        <dbReference type="EMBL" id="KXB00958.1"/>
    </source>
</evidence>
<evidence type="ECO:0000256" key="1">
    <source>
        <dbReference type="SAM" id="Phobius"/>
    </source>
</evidence>
<feature type="transmembrane region" description="Helical" evidence="1">
    <location>
        <begin position="20"/>
        <end position="41"/>
    </location>
</feature>
<proteinExistence type="predicted"/>
<dbReference type="Proteomes" id="UP000070344">
    <property type="component" value="Unassembled WGS sequence"/>
</dbReference>
<dbReference type="AlphaFoldDB" id="A0A133V3D0"/>
<accession>A0A133V3D0</accession>
<name>A0A133V3D0_9EURY</name>
<gene>
    <name evidence="2" type="ORF">AKJ41_03350</name>
</gene>
<reference evidence="2 3" key="1">
    <citation type="journal article" date="2016" name="Sci. Rep.">
        <title>Metabolic traits of an uncultured archaeal lineage -MSBL1- from brine pools of the Red Sea.</title>
        <authorList>
            <person name="Mwirichia R."/>
            <person name="Alam I."/>
            <person name="Rashid M."/>
            <person name="Vinu M."/>
            <person name="Ba-Alawi W."/>
            <person name="Anthony Kamau A."/>
            <person name="Kamanda Ngugi D."/>
            <person name="Goker M."/>
            <person name="Klenk H.P."/>
            <person name="Bajic V."/>
            <person name="Stingl U."/>
        </authorList>
    </citation>
    <scope>NUCLEOTIDE SEQUENCE [LARGE SCALE GENOMIC DNA]</scope>
    <source>
        <strain evidence="2">SCGC-AAA259O05</strain>
    </source>
</reference>
<keyword evidence="1" id="KW-0812">Transmembrane</keyword>
<protein>
    <submittedName>
        <fullName evidence="2">Uncharacterized protein</fullName>
    </submittedName>
</protein>